<dbReference type="Proteomes" id="UP001189143">
    <property type="component" value="Unassembled WGS sequence"/>
</dbReference>
<accession>A0AAD2DFJ3</accession>
<name>A0AAD2DFJ3_9CLOT</name>
<evidence type="ECO:0000313" key="1">
    <source>
        <dbReference type="EMBL" id="CAI3696110.1"/>
    </source>
</evidence>
<organism evidence="1 2">
    <name type="scientific">Clostridium neonatale</name>
    <dbReference type="NCBI Taxonomy" id="137838"/>
    <lineage>
        <taxon>Bacteria</taxon>
        <taxon>Bacillati</taxon>
        <taxon>Bacillota</taxon>
        <taxon>Clostridia</taxon>
        <taxon>Eubacteriales</taxon>
        <taxon>Clostridiaceae</taxon>
        <taxon>Clostridium</taxon>
    </lineage>
</organism>
<evidence type="ECO:0000313" key="2">
    <source>
        <dbReference type="Proteomes" id="UP001189143"/>
    </source>
</evidence>
<sequence>MLDKEIVRSFYLHGYNAVEIAKKMSSNVEAVRKCIQRNFGNLKLKHEIAVIQRKEEIRAVNYEANNWISDRSFILKNRSIYKTLPNGDIVINREVAPVTTWDTPRRLVNENKCVI</sequence>
<proteinExistence type="predicted"/>
<dbReference type="AlphaFoldDB" id="A0AAD2DFJ3"/>
<dbReference type="EMBL" id="CAMTCP010000296">
    <property type="protein sequence ID" value="CAI3696110.1"/>
    <property type="molecule type" value="Genomic_DNA"/>
</dbReference>
<reference evidence="1" key="1">
    <citation type="submission" date="2022-10" db="EMBL/GenBank/DDBJ databases">
        <authorList>
            <person name="Aires J."/>
            <person name="Mesa V."/>
        </authorList>
    </citation>
    <scope>NUCLEOTIDE SEQUENCE</scope>
    <source>
        <strain evidence="1">Clostridium neonatale JD116</strain>
    </source>
</reference>
<comment type="caution">
    <text evidence="1">The sequence shown here is derived from an EMBL/GenBank/DDBJ whole genome shotgun (WGS) entry which is preliminary data.</text>
</comment>
<gene>
    <name evidence="1" type="ORF">CNEO2_930013</name>
</gene>
<protein>
    <submittedName>
        <fullName evidence="1">Transcriptional regulator</fullName>
    </submittedName>
</protein>
<dbReference type="RefSeq" id="WP_317049995.1">
    <property type="nucleotide sequence ID" value="NZ_CAMRXC010000266.1"/>
</dbReference>